<dbReference type="Gene3D" id="6.10.140.1230">
    <property type="match status" value="1"/>
</dbReference>
<name>A0ABX6F1L2_KLUMA</name>
<dbReference type="EMBL" id="CP015059">
    <property type="protein sequence ID" value="QGN17257.1"/>
    <property type="molecule type" value="Genomic_DNA"/>
</dbReference>
<protein>
    <submittedName>
        <fullName evidence="1">Vacuolar protein-sorting-associated protein 24</fullName>
    </submittedName>
</protein>
<dbReference type="PANTHER" id="PTHR10476">
    <property type="entry name" value="CHARGED MULTIVESICULAR BODY PROTEIN"/>
    <property type="match status" value="1"/>
</dbReference>
<accession>A0ABX6F1L2</accession>
<evidence type="ECO:0000313" key="2">
    <source>
        <dbReference type="Proteomes" id="UP000422736"/>
    </source>
</evidence>
<dbReference type="InterPro" id="IPR005024">
    <property type="entry name" value="Snf7_fam"/>
</dbReference>
<keyword evidence="2" id="KW-1185">Reference proteome</keyword>
<organism evidence="1 2">
    <name type="scientific">Kluyveromyces marxianus</name>
    <name type="common">Yeast</name>
    <name type="synonym">Candida kefyr</name>
    <dbReference type="NCBI Taxonomy" id="4911"/>
    <lineage>
        <taxon>Eukaryota</taxon>
        <taxon>Fungi</taxon>
        <taxon>Dikarya</taxon>
        <taxon>Ascomycota</taxon>
        <taxon>Saccharomycotina</taxon>
        <taxon>Saccharomycetes</taxon>
        <taxon>Saccharomycetales</taxon>
        <taxon>Saccharomycetaceae</taxon>
        <taxon>Kluyveromyces</taxon>
    </lineage>
</organism>
<reference evidence="1 2" key="2">
    <citation type="submission" date="2019-11" db="EMBL/GenBank/DDBJ databases">
        <authorList>
            <person name="Lu H."/>
        </authorList>
    </citation>
    <scope>NUCLEOTIDE SEQUENCE [LARGE SCALE GENOMIC DNA]</scope>
    <source>
        <strain evidence="1 2">FIM1</strain>
    </source>
</reference>
<evidence type="ECO:0000313" key="1">
    <source>
        <dbReference type="EMBL" id="QGN17257.1"/>
    </source>
</evidence>
<sequence length="230" mass="26597">MNYIKTTLWGPDPKEQHRKLKSILRKNDRQLNKSLNELSSLKSKTQNLIKQAAKKNDIKTVRLYAKELYHVNKQYDRMYTSKAQLQSVGMKIEESFQMNKLQDKMAQSAVLMREVNSLVQLPQLRATMMDLEKELVKSGIITEMMDDTMEPYEDVEEEEEVNEQVEQIVAQYTSEKLDKVEDAPNVVLSAPEPEQEISTENQEVVPESKIDSEADDMIKAMKERLNALQG</sequence>
<dbReference type="Pfam" id="PF03357">
    <property type="entry name" value="Snf7"/>
    <property type="match status" value="1"/>
</dbReference>
<gene>
    <name evidence="1" type="primary">VPS24</name>
    <name evidence="1" type="ORF">FIM1_3988</name>
</gene>
<proteinExistence type="predicted"/>
<dbReference type="Proteomes" id="UP000422736">
    <property type="component" value="Chromosome 6"/>
</dbReference>
<reference evidence="1 2" key="1">
    <citation type="submission" date="2016-03" db="EMBL/GenBank/DDBJ databases">
        <title>How can Kluyveromyces marxianus grow so fast - potential evolutionary course in Saccharomyces Complex revealed by comparative genomics.</title>
        <authorList>
            <person name="Mo W."/>
            <person name="Lu W."/>
            <person name="Yang X."/>
            <person name="Qi J."/>
            <person name="Lv H."/>
        </authorList>
    </citation>
    <scope>NUCLEOTIDE SEQUENCE [LARGE SCALE GENOMIC DNA]</scope>
    <source>
        <strain evidence="1 2">FIM1</strain>
    </source>
</reference>